<organism evidence="3 4">
    <name type="scientific">Salinisphaera shabanensis E1L3A</name>
    <dbReference type="NCBI Taxonomy" id="1033802"/>
    <lineage>
        <taxon>Bacteria</taxon>
        <taxon>Pseudomonadati</taxon>
        <taxon>Pseudomonadota</taxon>
        <taxon>Gammaproteobacteria</taxon>
        <taxon>Salinisphaerales</taxon>
        <taxon>Salinisphaeraceae</taxon>
        <taxon>Salinisphaera</taxon>
    </lineage>
</organism>
<dbReference type="SUPFAM" id="SSF53850">
    <property type="entry name" value="Periplasmic binding protein-like II"/>
    <property type="match status" value="1"/>
</dbReference>
<evidence type="ECO:0000313" key="4">
    <source>
        <dbReference type="Proteomes" id="UP000006242"/>
    </source>
</evidence>
<gene>
    <name evidence="3" type="ORF">SSPSH_001371</name>
</gene>
<name>U2EN95_9GAMM</name>
<comment type="caution">
    <text evidence="3">The sequence shown here is derived from an EMBL/GenBank/DDBJ whole genome shotgun (WGS) entry which is preliminary data.</text>
</comment>
<feature type="domain" description="SsuA/THI5-like" evidence="2">
    <location>
        <begin position="65"/>
        <end position="271"/>
    </location>
</feature>
<dbReference type="GO" id="GO:0009228">
    <property type="term" value="P:thiamine biosynthetic process"/>
    <property type="evidence" value="ECO:0007669"/>
    <property type="project" value="InterPro"/>
</dbReference>
<evidence type="ECO:0000256" key="1">
    <source>
        <dbReference type="SAM" id="SignalP"/>
    </source>
</evidence>
<keyword evidence="1" id="KW-0732">Signal</keyword>
<reference evidence="3 4" key="2">
    <citation type="journal article" date="2013" name="PLoS ONE">
        <title>INDIGO - INtegrated Data Warehouse of MIcrobial GenOmes with Examples from the Red Sea Extremophiles.</title>
        <authorList>
            <person name="Alam I."/>
            <person name="Antunes A."/>
            <person name="Kamau A.A."/>
            <person name="Ba Alawi W."/>
            <person name="Kalkatawi M."/>
            <person name="Stingl U."/>
            <person name="Bajic V.B."/>
        </authorList>
    </citation>
    <scope>NUCLEOTIDE SEQUENCE [LARGE SCALE GENOMIC DNA]</scope>
    <source>
        <strain evidence="3 4">E1L3A</strain>
    </source>
</reference>
<dbReference type="Pfam" id="PF09084">
    <property type="entry name" value="NMT1"/>
    <property type="match status" value="1"/>
</dbReference>
<evidence type="ECO:0000259" key="2">
    <source>
        <dbReference type="Pfam" id="PF09084"/>
    </source>
</evidence>
<sequence length="359" mass="38822">MCGHSLATALCLCVLILVGCGPSSDEATADTSPSAGTNAAEHADQASSGVASKKIRLTTNWYAQAEHGGFYQAVAAGIYADHGLDVSIDMGGPQVNNLQLLLAGKTDFVVGFGIRAINSLNEDLPVVTVAAYFQKDPQAILAHPDIESLADLKGKPIAVAASADTTYWPWLEEKYGFTGGQKQPYQFSVAPFIANPDLSQQGYVTSEPYAVQQAADFEPEIFLFADYGYPAYSTTITTTRDMVENHPDVVQRFVAASIEGWQSFLDDPAQAKKLIQEENADMGDGQFDFGVDKIREYELVTGGDAVEQGIGIMTDARWQQTFNFMREAGMVDADVDYKKAYTLKFVQQAHADANPDAPQ</sequence>
<dbReference type="Proteomes" id="UP000006242">
    <property type="component" value="Unassembled WGS sequence"/>
</dbReference>
<proteinExistence type="predicted"/>
<accession>U2EN95</accession>
<dbReference type="AlphaFoldDB" id="U2EN95"/>
<dbReference type="InterPro" id="IPR027939">
    <property type="entry name" value="NMT1/THI5"/>
</dbReference>
<feature type="signal peptide" evidence="1">
    <location>
        <begin position="1"/>
        <end position="29"/>
    </location>
</feature>
<dbReference type="eggNOG" id="COG0715">
    <property type="taxonomic scope" value="Bacteria"/>
</dbReference>
<reference evidence="3 4" key="1">
    <citation type="journal article" date="2011" name="J. Bacteriol.">
        <title>Genome sequence of Salinisphaera shabanensis, a gammaproteobacterium from the harsh, variable environment of the brine-seawater interface of the Shaban Deep in the Red Sea.</title>
        <authorList>
            <person name="Antunes A."/>
            <person name="Alam I."/>
            <person name="Bajic V.B."/>
            <person name="Stingl U."/>
        </authorList>
    </citation>
    <scope>NUCLEOTIDE SEQUENCE [LARGE SCALE GENOMIC DNA]</scope>
    <source>
        <strain evidence="3 4">E1L3A</strain>
    </source>
</reference>
<dbReference type="PANTHER" id="PTHR31528">
    <property type="entry name" value="4-AMINO-5-HYDROXYMETHYL-2-METHYLPYRIMIDINE PHOSPHATE SYNTHASE THI11-RELATED"/>
    <property type="match status" value="1"/>
</dbReference>
<keyword evidence="4" id="KW-1185">Reference proteome</keyword>
<dbReference type="Gene3D" id="3.40.190.10">
    <property type="entry name" value="Periplasmic binding protein-like II"/>
    <property type="match status" value="2"/>
</dbReference>
<dbReference type="EMBL" id="AFNV02000008">
    <property type="protein sequence ID" value="ERJ19602.1"/>
    <property type="molecule type" value="Genomic_DNA"/>
</dbReference>
<evidence type="ECO:0000313" key="3">
    <source>
        <dbReference type="EMBL" id="ERJ19602.1"/>
    </source>
</evidence>
<feature type="chain" id="PRO_5004626978" evidence="1">
    <location>
        <begin position="30"/>
        <end position="359"/>
    </location>
</feature>
<protein>
    <submittedName>
        <fullName evidence="3">ABC transporter substrate-binding protein</fullName>
    </submittedName>
</protein>
<dbReference type="PANTHER" id="PTHR31528:SF3">
    <property type="entry name" value="THIAMINE BIOSYNTHESIS PROTEIN HI_0357-RELATED"/>
    <property type="match status" value="1"/>
</dbReference>
<dbReference type="STRING" id="1033802.SSPSH_001371"/>
<dbReference type="InterPro" id="IPR015168">
    <property type="entry name" value="SsuA/THI5"/>
</dbReference>